<dbReference type="PANTHER" id="PTHR35147">
    <property type="entry name" value="CHEMORECEPTOR GLUTAMINE DEAMIDASE CHED-RELATED"/>
    <property type="match status" value="1"/>
</dbReference>
<evidence type="ECO:0000256" key="3">
    <source>
        <dbReference type="HAMAP-Rule" id="MF_01440"/>
    </source>
</evidence>
<evidence type="ECO:0000313" key="5">
    <source>
        <dbReference type="Proteomes" id="UP000184088"/>
    </source>
</evidence>
<gene>
    <name evidence="3" type="primary">cheD</name>
    <name evidence="4" type="ORF">SAMN02746089_01036</name>
</gene>
<dbReference type="Proteomes" id="UP000184088">
    <property type="component" value="Unassembled WGS sequence"/>
</dbReference>
<dbReference type="EC" id="3.5.1.44" evidence="3"/>
<protein>
    <recommendedName>
        <fullName evidence="3">Probable chemoreceptor glutamine deamidase CheD</fullName>
        <ecNumber evidence="3">3.5.1.44</ecNumber>
    </recommendedName>
</protein>
<dbReference type="GO" id="GO:0006935">
    <property type="term" value="P:chemotaxis"/>
    <property type="evidence" value="ECO:0007669"/>
    <property type="project" value="UniProtKB-UniRule"/>
</dbReference>
<dbReference type="InterPro" id="IPR011324">
    <property type="entry name" value="Cytotoxic_necrot_fac-like_cat"/>
</dbReference>
<keyword evidence="2 3" id="KW-0378">Hydrolase</keyword>
<organism evidence="4 5">
    <name type="scientific">Caldanaerobius fijiensis DSM 17918</name>
    <dbReference type="NCBI Taxonomy" id="1121256"/>
    <lineage>
        <taxon>Bacteria</taxon>
        <taxon>Bacillati</taxon>
        <taxon>Bacillota</taxon>
        <taxon>Clostridia</taxon>
        <taxon>Thermoanaerobacterales</taxon>
        <taxon>Thermoanaerobacteraceae</taxon>
        <taxon>Caldanaerobius</taxon>
    </lineage>
</organism>
<comment type="similarity">
    <text evidence="3">Belongs to the CheD family.</text>
</comment>
<reference evidence="4 5" key="1">
    <citation type="submission" date="2016-11" db="EMBL/GenBank/DDBJ databases">
        <authorList>
            <person name="Jaros S."/>
            <person name="Januszkiewicz K."/>
            <person name="Wedrychowicz H."/>
        </authorList>
    </citation>
    <scope>NUCLEOTIDE SEQUENCE [LARGE SCALE GENOMIC DNA]</scope>
    <source>
        <strain evidence="4 5">DSM 17918</strain>
    </source>
</reference>
<dbReference type="InterPro" id="IPR038592">
    <property type="entry name" value="CheD-like_sf"/>
</dbReference>
<dbReference type="EMBL" id="FQVH01000008">
    <property type="protein sequence ID" value="SHE93805.1"/>
    <property type="molecule type" value="Genomic_DNA"/>
</dbReference>
<dbReference type="PANTHER" id="PTHR35147:SF1">
    <property type="entry name" value="CHEMORECEPTOR GLUTAMINE DEAMIDASE CHED-RELATED"/>
    <property type="match status" value="1"/>
</dbReference>
<dbReference type="AlphaFoldDB" id="A0A1M4XJX2"/>
<dbReference type="Gene3D" id="3.30.1330.200">
    <property type="match status" value="1"/>
</dbReference>
<evidence type="ECO:0000256" key="2">
    <source>
        <dbReference type="ARBA" id="ARBA00022801"/>
    </source>
</evidence>
<proteinExistence type="inferred from homology"/>
<keyword evidence="1 3" id="KW-0145">Chemotaxis</keyword>
<keyword evidence="5" id="KW-1185">Reference proteome</keyword>
<evidence type="ECO:0000256" key="1">
    <source>
        <dbReference type="ARBA" id="ARBA00022500"/>
    </source>
</evidence>
<dbReference type="GO" id="GO:0050568">
    <property type="term" value="F:protein-glutamine glutaminase activity"/>
    <property type="evidence" value="ECO:0007669"/>
    <property type="project" value="UniProtKB-UniRule"/>
</dbReference>
<comment type="function">
    <text evidence="3">Probably deamidates glutamine residues to glutamate on methyl-accepting chemotaxis receptors (MCPs), playing an important role in chemotaxis.</text>
</comment>
<dbReference type="InterPro" id="IPR005659">
    <property type="entry name" value="Chemorcpt_Glu_NH3ase_CheD"/>
</dbReference>
<dbReference type="SUPFAM" id="SSF64438">
    <property type="entry name" value="CNF1/YfiH-like putative cysteine hydrolases"/>
    <property type="match status" value="1"/>
</dbReference>
<dbReference type="STRING" id="1121256.SAMN02746089_01036"/>
<dbReference type="HAMAP" id="MF_01440">
    <property type="entry name" value="CheD"/>
    <property type="match status" value="1"/>
</dbReference>
<name>A0A1M4XJX2_9THEO</name>
<dbReference type="Pfam" id="PF03975">
    <property type="entry name" value="CheD"/>
    <property type="match status" value="1"/>
</dbReference>
<comment type="catalytic activity">
    <reaction evidence="3">
        <text>L-glutaminyl-[protein] + H2O = L-glutamyl-[protein] + NH4(+)</text>
        <dbReference type="Rhea" id="RHEA:16441"/>
        <dbReference type="Rhea" id="RHEA-COMP:10207"/>
        <dbReference type="Rhea" id="RHEA-COMP:10208"/>
        <dbReference type="ChEBI" id="CHEBI:15377"/>
        <dbReference type="ChEBI" id="CHEBI:28938"/>
        <dbReference type="ChEBI" id="CHEBI:29973"/>
        <dbReference type="ChEBI" id="CHEBI:30011"/>
        <dbReference type="EC" id="3.5.1.44"/>
    </reaction>
</comment>
<evidence type="ECO:0000313" key="4">
    <source>
        <dbReference type="EMBL" id="SHE93805.1"/>
    </source>
</evidence>
<dbReference type="CDD" id="cd16352">
    <property type="entry name" value="CheD"/>
    <property type="match status" value="1"/>
</dbReference>
<accession>A0A1M4XJX2</accession>
<sequence length="160" mass="17289">MNRIKVGMADYKVAVAPDILMTIGLGSCVGITLYDPVLKIGGMAHIMLPCSAHYSNNFNKAKFADTAIEILLKELIEMGAVTRRLVSKIAGGARMFEIRSTDERMKIGERNVEAATKVLESKGIPIVAKDVGGTYGRTIELNLEDGSLLVKTIGHGEKIL</sequence>